<evidence type="ECO:0000256" key="6">
    <source>
        <dbReference type="ARBA" id="ARBA00023136"/>
    </source>
</evidence>
<evidence type="ECO:0000256" key="4">
    <source>
        <dbReference type="ARBA" id="ARBA00022989"/>
    </source>
</evidence>
<feature type="transmembrane region" description="Helical" evidence="9">
    <location>
        <begin position="256"/>
        <end position="276"/>
    </location>
</feature>
<sequence length="317" mass="37913">MPSNTAKFWSLLIFLIPSILCALFISYYLLFDRTLRHALHNHVVIVLLLIGLFSEMTNYIWMLVYYQYAGIWQRSNIFCAIWGFNDWALYITYTILLAWATIERHILVFHDRWVSSRRRRLLFHYLPLVCLFLYCFVFYFVVYFVSPCANTFSQTGYICISPCIFNSYTFSMYELVAHQFLPFPIIVIFSIALLVRVVFQKKRTHQPVQWRKYRKMTVQMLSISLLYVVLYFPFLVVSICVLFNVSTDLLNEILPYTTFITYFIFPLYPFVCALSLSDLRNKMYQILHLRRPPRQVGIETFTLRVRENNHTTTKTNY</sequence>
<feature type="transmembrane region" description="Helical" evidence="9">
    <location>
        <begin position="6"/>
        <end position="31"/>
    </location>
</feature>
<evidence type="ECO:0000259" key="10">
    <source>
        <dbReference type="PROSITE" id="PS50262"/>
    </source>
</evidence>
<evidence type="ECO:0000313" key="13">
    <source>
        <dbReference type="Proteomes" id="UP000663891"/>
    </source>
</evidence>
<keyword evidence="5" id="KW-0297">G-protein coupled receptor</keyword>
<evidence type="ECO:0000313" key="11">
    <source>
        <dbReference type="EMBL" id="CAF1299408.1"/>
    </source>
</evidence>
<evidence type="ECO:0000256" key="3">
    <source>
        <dbReference type="ARBA" id="ARBA00022692"/>
    </source>
</evidence>
<keyword evidence="3 9" id="KW-0812">Transmembrane</keyword>
<dbReference type="PROSITE" id="PS50262">
    <property type="entry name" value="G_PROTEIN_RECEP_F1_2"/>
    <property type="match status" value="1"/>
</dbReference>
<feature type="transmembrane region" description="Helical" evidence="9">
    <location>
        <begin position="121"/>
        <end position="145"/>
    </location>
</feature>
<dbReference type="EMBL" id="CAJOAY010001992">
    <property type="protein sequence ID" value="CAF3909671.1"/>
    <property type="molecule type" value="Genomic_DNA"/>
</dbReference>
<keyword evidence="6 9" id="KW-0472">Membrane</keyword>
<dbReference type="InterPro" id="IPR017452">
    <property type="entry name" value="GPCR_Rhodpsn_7TM"/>
</dbReference>
<dbReference type="PANTHER" id="PTHR24228:SF59">
    <property type="entry name" value="NEUROPEPTIDE RECEPTOR 15"/>
    <property type="match status" value="1"/>
</dbReference>
<proteinExistence type="predicted"/>
<keyword evidence="4 9" id="KW-1133">Transmembrane helix</keyword>
<gene>
    <name evidence="12" type="ORF">OKA104_LOCUS24649</name>
    <name evidence="11" type="ORF">VCS650_LOCUS30959</name>
</gene>
<keyword evidence="8" id="KW-0807">Transducer</keyword>
<dbReference type="SUPFAM" id="SSF81321">
    <property type="entry name" value="Family A G protein-coupled receptor-like"/>
    <property type="match status" value="1"/>
</dbReference>
<dbReference type="AlphaFoldDB" id="A0A815DK89"/>
<dbReference type="GO" id="GO:0005886">
    <property type="term" value="C:plasma membrane"/>
    <property type="evidence" value="ECO:0007669"/>
    <property type="project" value="UniProtKB-SubCell"/>
</dbReference>
<evidence type="ECO:0000256" key="8">
    <source>
        <dbReference type="ARBA" id="ARBA00023224"/>
    </source>
</evidence>
<organism evidence="11 13">
    <name type="scientific">Adineta steineri</name>
    <dbReference type="NCBI Taxonomy" id="433720"/>
    <lineage>
        <taxon>Eukaryota</taxon>
        <taxon>Metazoa</taxon>
        <taxon>Spiralia</taxon>
        <taxon>Gnathifera</taxon>
        <taxon>Rotifera</taxon>
        <taxon>Eurotatoria</taxon>
        <taxon>Bdelloidea</taxon>
        <taxon>Adinetida</taxon>
        <taxon>Adinetidae</taxon>
        <taxon>Adineta</taxon>
    </lineage>
</organism>
<reference evidence="11" key="1">
    <citation type="submission" date="2021-02" db="EMBL/GenBank/DDBJ databases">
        <authorList>
            <person name="Nowell W R."/>
        </authorList>
    </citation>
    <scope>NUCLEOTIDE SEQUENCE</scope>
</reference>
<dbReference type="Gene3D" id="1.20.1070.10">
    <property type="entry name" value="Rhodopsin 7-helix transmembrane proteins"/>
    <property type="match status" value="1"/>
</dbReference>
<keyword evidence="7" id="KW-0675">Receptor</keyword>
<dbReference type="CDD" id="cd00637">
    <property type="entry name" value="7tm_classA_rhodopsin-like"/>
    <property type="match status" value="1"/>
</dbReference>
<protein>
    <recommendedName>
        <fullName evidence="10">G-protein coupled receptors family 1 profile domain-containing protein</fullName>
    </recommendedName>
</protein>
<dbReference type="GO" id="GO:0004930">
    <property type="term" value="F:G protein-coupled receptor activity"/>
    <property type="evidence" value="ECO:0007669"/>
    <property type="project" value="UniProtKB-KW"/>
</dbReference>
<name>A0A815DK89_9BILA</name>
<dbReference type="InterPro" id="IPR000276">
    <property type="entry name" value="GPCR_Rhodpsn"/>
</dbReference>
<dbReference type="Proteomes" id="UP000663891">
    <property type="component" value="Unassembled WGS sequence"/>
</dbReference>
<evidence type="ECO:0000256" key="5">
    <source>
        <dbReference type="ARBA" id="ARBA00023040"/>
    </source>
</evidence>
<keyword evidence="2" id="KW-1003">Cell membrane</keyword>
<dbReference type="Pfam" id="PF00001">
    <property type="entry name" value="7tm_1"/>
    <property type="match status" value="1"/>
</dbReference>
<feature type="transmembrane region" description="Helical" evidence="9">
    <location>
        <begin position="87"/>
        <end position="109"/>
    </location>
</feature>
<feature type="transmembrane region" description="Helical" evidence="9">
    <location>
        <begin position="43"/>
        <end position="67"/>
    </location>
</feature>
<evidence type="ECO:0000256" key="2">
    <source>
        <dbReference type="ARBA" id="ARBA00022475"/>
    </source>
</evidence>
<dbReference type="OrthoDB" id="10019577at2759"/>
<evidence type="ECO:0000256" key="9">
    <source>
        <dbReference type="SAM" id="Phobius"/>
    </source>
</evidence>
<feature type="domain" description="G-protein coupled receptors family 1 profile" evidence="10">
    <location>
        <begin position="21"/>
        <end position="272"/>
    </location>
</feature>
<evidence type="ECO:0000313" key="12">
    <source>
        <dbReference type="EMBL" id="CAF3909671.1"/>
    </source>
</evidence>
<comment type="subcellular location">
    <subcellularLocation>
        <location evidence="1">Cell membrane</location>
        <topology evidence="1">Multi-pass membrane protein</topology>
    </subcellularLocation>
</comment>
<feature type="transmembrane region" description="Helical" evidence="9">
    <location>
        <begin position="180"/>
        <end position="199"/>
    </location>
</feature>
<evidence type="ECO:0000256" key="7">
    <source>
        <dbReference type="ARBA" id="ARBA00023170"/>
    </source>
</evidence>
<dbReference type="EMBL" id="CAJNON010000516">
    <property type="protein sequence ID" value="CAF1299408.1"/>
    <property type="molecule type" value="Genomic_DNA"/>
</dbReference>
<accession>A0A815DK89</accession>
<evidence type="ECO:0000256" key="1">
    <source>
        <dbReference type="ARBA" id="ARBA00004651"/>
    </source>
</evidence>
<dbReference type="Proteomes" id="UP000663881">
    <property type="component" value="Unassembled WGS sequence"/>
</dbReference>
<comment type="caution">
    <text evidence="11">The sequence shown here is derived from an EMBL/GenBank/DDBJ whole genome shotgun (WGS) entry which is preliminary data.</text>
</comment>
<feature type="transmembrane region" description="Helical" evidence="9">
    <location>
        <begin position="220"/>
        <end position="244"/>
    </location>
</feature>
<dbReference type="PANTHER" id="PTHR24228">
    <property type="entry name" value="B2 BRADYKININ RECEPTOR/ANGIOTENSIN II RECEPTOR"/>
    <property type="match status" value="1"/>
</dbReference>